<organism evidence="4 5">
    <name type="scientific">Caenorhabditis tropicalis</name>
    <dbReference type="NCBI Taxonomy" id="1561998"/>
    <lineage>
        <taxon>Eukaryota</taxon>
        <taxon>Metazoa</taxon>
        <taxon>Ecdysozoa</taxon>
        <taxon>Nematoda</taxon>
        <taxon>Chromadorea</taxon>
        <taxon>Rhabditida</taxon>
        <taxon>Rhabditina</taxon>
        <taxon>Rhabditomorpha</taxon>
        <taxon>Rhabditoidea</taxon>
        <taxon>Rhabditidae</taxon>
        <taxon>Peloderinae</taxon>
        <taxon>Caenorhabditis</taxon>
    </lineage>
</organism>
<name>A0A1I7TYL1_9PELO</name>
<dbReference type="AlphaFoldDB" id="A0A1I7TYL1"/>
<keyword evidence="4" id="KW-1185">Reference proteome</keyword>
<reference evidence="5" key="1">
    <citation type="submission" date="2016-11" db="UniProtKB">
        <authorList>
            <consortium name="WormBaseParasite"/>
        </authorList>
    </citation>
    <scope>IDENTIFICATION</scope>
</reference>
<proteinExistence type="predicted"/>
<evidence type="ECO:0000313" key="4">
    <source>
        <dbReference type="Proteomes" id="UP000095282"/>
    </source>
</evidence>
<evidence type="ECO:0000259" key="3">
    <source>
        <dbReference type="Pfam" id="PF01579"/>
    </source>
</evidence>
<keyword evidence="2" id="KW-0732">Signal</keyword>
<accession>A0A1I7TYL1</accession>
<dbReference type="Pfam" id="PF01579">
    <property type="entry name" value="DUF19"/>
    <property type="match status" value="1"/>
</dbReference>
<protein>
    <submittedName>
        <fullName evidence="5">DUF19 domain-containing protein</fullName>
    </submittedName>
</protein>
<dbReference type="Proteomes" id="UP000095282">
    <property type="component" value="Unplaced"/>
</dbReference>
<feature type="chain" id="PRO_5009308160" evidence="2">
    <location>
        <begin position="20"/>
        <end position="276"/>
    </location>
</feature>
<dbReference type="WBParaSite" id="Csp11.Scaffold629.g13093.t1">
    <property type="protein sequence ID" value="Csp11.Scaffold629.g13093.t1"/>
    <property type="gene ID" value="Csp11.Scaffold629.g13093"/>
</dbReference>
<dbReference type="PANTHER" id="PTHR31897">
    <property type="entry name" value="PROTEIN CBG17011-RELATED"/>
    <property type="match status" value="1"/>
</dbReference>
<evidence type="ECO:0000313" key="5">
    <source>
        <dbReference type="WBParaSite" id="Csp11.Scaffold629.g13093.t1"/>
    </source>
</evidence>
<dbReference type="PANTHER" id="PTHR31897:SF6">
    <property type="entry name" value="DUF19 DOMAIN-CONTAINING PROTEIN"/>
    <property type="match status" value="1"/>
</dbReference>
<keyword evidence="1" id="KW-0175">Coiled coil</keyword>
<evidence type="ECO:0000256" key="1">
    <source>
        <dbReference type="SAM" id="Coils"/>
    </source>
</evidence>
<feature type="domain" description="T20D4.11-like" evidence="3">
    <location>
        <begin position="107"/>
        <end position="254"/>
    </location>
</feature>
<sequence>MILSFLSFFFCFLFSSVHSASTNSSTNTSENVSKCLKEFYSIAYNGNDYNCTKSLNLFSNNSTSTFKTAKSCFLEVAEEECPQSQFRFLSTKYDQFLEDLNANDTNCSSLNNVYSAQKCQPLITDISVKIALVPDKNVKINDPTVLELIDLCNKTKKCLAENCYWKDDEKTTMREYCEIIELTNTEFTVCQQRIIKEAPDLSEFKCLYGFDFYLQTISFVVDKYTLKRDCTKEIMEDICGKEAVKDFEKNADIYLKNLRRLEKLADGIEETADSDE</sequence>
<dbReference type="InterPro" id="IPR002542">
    <property type="entry name" value="T20D4.11-like_dom"/>
</dbReference>
<feature type="coiled-coil region" evidence="1">
    <location>
        <begin position="244"/>
        <end position="271"/>
    </location>
</feature>
<feature type="signal peptide" evidence="2">
    <location>
        <begin position="1"/>
        <end position="19"/>
    </location>
</feature>
<dbReference type="eggNOG" id="ENOG502TJBX">
    <property type="taxonomic scope" value="Eukaryota"/>
</dbReference>
<evidence type="ECO:0000256" key="2">
    <source>
        <dbReference type="SAM" id="SignalP"/>
    </source>
</evidence>